<dbReference type="Gene3D" id="3.40.50.2300">
    <property type="match status" value="1"/>
</dbReference>
<dbReference type="AlphaFoldDB" id="A0A6F8VFD3"/>
<dbReference type="InterPro" id="IPR036388">
    <property type="entry name" value="WH-like_DNA-bd_sf"/>
</dbReference>
<dbReference type="GO" id="GO:0006355">
    <property type="term" value="P:regulation of DNA-templated transcription"/>
    <property type="evidence" value="ECO:0007669"/>
    <property type="project" value="InterPro"/>
</dbReference>
<dbReference type="CDD" id="cd06170">
    <property type="entry name" value="LuxR_C_like"/>
    <property type="match status" value="1"/>
</dbReference>
<evidence type="ECO:0000256" key="6">
    <source>
        <dbReference type="PROSITE-ProRule" id="PRU00169"/>
    </source>
</evidence>
<keyword evidence="4 9" id="KW-0238">DNA-binding</keyword>
<dbReference type="InterPro" id="IPR016032">
    <property type="entry name" value="Sig_transdc_resp-reg_C-effctor"/>
</dbReference>
<organism evidence="9 10">
    <name type="scientific">Sulfurimicrobium lacus</name>
    <dbReference type="NCBI Taxonomy" id="2715678"/>
    <lineage>
        <taxon>Bacteria</taxon>
        <taxon>Pseudomonadati</taxon>
        <taxon>Pseudomonadota</taxon>
        <taxon>Betaproteobacteria</taxon>
        <taxon>Nitrosomonadales</taxon>
        <taxon>Sulfuricellaceae</taxon>
        <taxon>Sulfurimicrobium</taxon>
    </lineage>
</organism>
<dbReference type="InterPro" id="IPR011006">
    <property type="entry name" value="CheY-like_superfamily"/>
</dbReference>
<dbReference type="PROSITE" id="PS50110">
    <property type="entry name" value="RESPONSE_REGULATORY"/>
    <property type="match status" value="1"/>
</dbReference>
<keyword evidence="10" id="KW-1185">Reference proteome</keyword>
<dbReference type="KEGG" id="slac:SKTS_23150"/>
<dbReference type="SMART" id="SM00421">
    <property type="entry name" value="HTH_LUXR"/>
    <property type="match status" value="1"/>
</dbReference>
<dbReference type="Gene3D" id="1.10.10.10">
    <property type="entry name" value="Winged helix-like DNA-binding domain superfamily/Winged helix DNA-binding domain"/>
    <property type="match status" value="1"/>
</dbReference>
<dbReference type="Pfam" id="PF00196">
    <property type="entry name" value="GerE"/>
    <property type="match status" value="1"/>
</dbReference>
<evidence type="ECO:0000256" key="3">
    <source>
        <dbReference type="ARBA" id="ARBA00023015"/>
    </source>
</evidence>
<evidence type="ECO:0000256" key="4">
    <source>
        <dbReference type="ARBA" id="ARBA00023125"/>
    </source>
</evidence>
<evidence type="ECO:0000259" key="8">
    <source>
        <dbReference type="PROSITE" id="PS50110"/>
    </source>
</evidence>
<dbReference type="PROSITE" id="PS50043">
    <property type="entry name" value="HTH_LUXR_2"/>
    <property type="match status" value="1"/>
</dbReference>
<evidence type="ECO:0000313" key="10">
    <source>
        <dbReference type="Proteomes" id="UP000502260"/>
    </source>
</evidence>
<dbReference type="EMBL" id="AP022853">
    <property type="protein sequence ID" value="BCB27429.1"/>
    <property type="molecule type" value="Genomic_DNA"/>
</dbReference>
<dbReference type="InterPro" id="IPR001789">
    <property type="entry name" value="Sig_transdc_resp-reg_receiver"/>
</dbReference>
<dbReference type="Proteomes" id="UP000502260">
    <property type="component" value="Chromosome"/>
</dbReference>
<keyword evidence="5" id="KW-0804">Transcription</keyword>
<dbReference type="GO" id="GO:0000160">
    <property type="term" value="P:phosphorelay signal transduction system"/>
    <property type="evidence" value="ECO:0007669"/>
    <property type="project" value="UniProtKB-KW"/>
</dbReference>
<dbReference type="SUPFAM" id="SSF46894">
    <property type="entry name" value="C-terminal effector domain of the bipartite response regulators"/>
    <property type="match status" value="1"/>
</dbReference>
<dbReference type="PANTHER" id="PTHR44688:SF16">
    <property type="entry name" value="DNA-BINDING TRANSCRIPTIONAL ACTIVATOR DEVR_DOSR"/>
    <property type="match status" value="1"/>
</dbReference>
<evidence type="ECO:0000256" key="2">
    <source>
        <dbReference type="ARBA" id="ARBA00023012"/>
    </source>
</evidence>
<evidence type="ECO:0000313" key="9">
    <source>
        <dbReference type="EMBL" id="BCB27429.1"/>
    </source>
</evidence>
<dbReference type="SUPFAM" id="SSF52172">
    <property type="entry name" value="CheY-like"/>
    <property type="match status" value="1"/>
</dbReference>
<dbReference type="PANTHER" id="PTHR44688">
    <property type="entry name" value="DNA-BINDING TRANSCRIPTIONAL ACTIVATOR DEVR_DOSR"/>
    <property type="match status" value="1"/>
</dbReference>
<proteinExistence type="predicted"/>
<evidence type="ECO:0000256" key="1">
    <source>
        <dbReference type="ARBA" id="ARBA00022553"/>
    </source>
</evidence>
<name>A0A6F8VFD3_9PROT</name>
<dbReference type="RefSeq" id="WP_173065037.1">
    <property type="nucleotide sequence ID" value="NZ_AP022853.1"/>
</dbReference>
<dbReference type="PROSITE" id="PS00622">
    <property type="entry name" value="HTH_LUXR_1"/>
    <property type="match status" value="1"/>
</dbReference>
<feature type="domain" description="HTH luxR-type" evidence="7">
    <location>
        <begin position="135"/>
        <end position="200"/>
    </location>
</feature>
<dbReference type="InterPro" id="IPR000792">
    <property type="entry name" value="Tscrpt_reg_LuxR_C"/>
</dbReference>
<dbReference type="CDD" id="cd17537">
    <property type="entry name" value="REC_FixJ"/>
    <property type="match status" value="1"/>
</dbReference>
<evidence type="ECO:0000256" key="5">
    <source>
        <dbReference type="ARBA" id="ARBA00023163"/>
    </source>
</evidence>
<protein>
    <submittedName>
        <fullName evidence="9">DNA-binding response regulator</fullName>
    </submittedName>
</protein>
<dbReference type="PRINTS" id="PR00038">
    <property type="entry name" value="HTHLUXR"/>
</dbReference>
<gene>
    <name evidence="9" type="ORF">SKTS_23150</name>
</gene>
<keyword evidence="2" id="KW-0902">Two-component regulatory system</keyword>
<feature type="modified residue" description="4-aspartylphosphate" evidence="6">
    <location>
        <position position="54"/>
    </location>
</feature>
<accession>A0A6F8VFD3</accession>
<keyword evidence="1 6" id="KW-0597">Phosphoprotein</keyword>
<evidence type="ECO:0000259" key="7">
    <source>
        <dbReference type="PROSITE" id="PS50043"/>
    </source>
</evidence>
<reference evidence="10" key="1">
    <citation type="submission" date="2020-03" db="EMBL/GenBank/DDBJ databases">
        <title>Complete genome sequence of sulfur-oxidizing bacterium skT11.</title>
        <authorList>
            <person name="Kanda M."/>
            <person name="Kojima H."/>
            <person name="Fukui M."/>
        </authorList>
    </citation>
    <scope>NUCLEOTIDE SEQUENCE [LARGE SCALE GENOMIC DNA]</scope>
    <source>
        <strain evidence="10">skT11</strain>
    </source>
</reference>
<dbReference type="FunFam" id="3.40.50.2300:FF:000018">
    <property type="entry name" value="DNA-binding transcriptional regulator NtrC"/>
    <property type="match status" value="1"/>
</dbReference>
<keyword evidence="3" id="KW-0805">Transcription regulation</keyword>
<sequence length="206" mass="22931">MTDPTIFIVDDDASVRDSLSLLLGLKGYATRSFASAEDFLSTCQPDWHGCLLLDIRMPGMKGLELQQHLISRQIFLPIIFITGHGDVAATRAALKAGAADFLEKPLDDRLLLTAIADALKSSAHQRDEAAVAQEIMDRISRLTAREREVMEKVTLGEPNREIARRLGISPRTVEVYKARMMEKMRTQSLPELVRLVLSIKTSEPSD</sequence>
<dbReference type="GO" id="GO:0003677">
    <property type="term" value="F:DNA binding"/>
    <property type="evidence" value="ECO:0007669"/>
    <property type="project" value="UniProtKB-KW"/>
</dbReference>
<dbReference type="Pfam" id="PF00072">
    <property type="entry name" value="Response_reg"/>
    <property type="match status" value="1"/>
</dbReference>
<dbReference type="SMART" id="SM00448">
    <property type="entry name" value="REC"/>
    <property type="match status" value="1"/>
</dbReference>
<feature type="domain" description="Response regulatory" evidence="8">
    <location>
        <begin position="5"/>
        <end position="119"/>
    </location>
</feature>